<feature type="binding site" evidence="13">
    <location>
        <position position="436"/>
    </location>
    <ligand>
        <name>ATP</name>
        <dbReference type="ChEBI" id="CHEBI:30616"/>
    </ligand>
</feature>
<reference evidence="17 18" key="1">
    <citation type="journal article" date="2019" name="Nat. Plants">
        <title>Stout camphor tree genome fills gaps in understanding of flowering plant genome evolution.</title>
        <authorList>
            <person name="Chaw S.M."/>
            <person name="Liu Y.C."/>
            <person name="Wu Y.W."/>
            <person name="Wang H.Y."/>
            <person name="Lin C.I."/>
            <person name="Wu C.S."/>
            <person name="Ke H.M."/>
            <person name="Chang L.Y."/>
            <person name="Hsu C.Y."/>
            <person name="Yang H.T."/>
            <person name="Sudianto E."/>
            <person name="Hsu M.H."/>
            <person name="Wu K.P."/>
            <person name="Wang L.N."/>
            <person name="Leebens-Mack J.H."/>
            <person name="Tsai I.J."/>
        </authorList>
    </citation>
    <scope>NUCLEOTIDE SEQUENCE [LARGE SCALE GENOMIC DNA]</scope>
    <source>
        <strain evidence="18">cv. Chaw 1501</strain>
        <tissue evidence="17">Young leaves</tissue>
    </source>
</reference>
<dbReference type="AlphaFoldDB" id="A0A3S3NG53"/>
<dbReference type="PROSITE" id="PS00107">
    <property type="entry name" value="PROTEIN_KINASE_ATP"/>
    <property type="match status" value="1"/>
</dbReference>
<dbReference type="InterPro" id="IPR045274">
    <property type="entry name" value="WAK-like"/>
</dbReference>
<feature type="signal peptide" evidence="15">
    <location>
        <begin position="1"/>
        <end position="18"/>
    </location>
</feature>
<keyword evidence="17" id="KW-0675">Receptor</keyword>
<dbReference type="InterPro" id="IPR017441">
    <property type="entry name" value="Protein_kinase_ATP_BS"/>
</dbReference>
<evidence type="ECO:0000313" key="17">
    <source>
        <dbReference type="EMBL" id="RWR78977.1"/>
    </source>
</evidence>
<feature type="domain" description="Protein kinase" evidence="16">
    <location>
        <begin position="407"/>
        <end position="689"/>
    </location>
</feature>
<evidence type="ECO:0000256" key="13">
    <source>
        <dbReference type="PROSITE-ProRule" id="PRU10141"/>
    </source>
</evidence>
<feature type="transmembrane region" description="Helical" evidence="14">
    <location>
        <begin position="333"/>
        <end position="356"/>
    </location>
</feature>
<protein>
    <submittedName>
        <fullName evidence="17">Wall-associated receptor kinase 2-like protein</fullName>
    </submittedName>
</protein>
<keyword evidence="10 14" id="KW-0472">Membrane</keyword>
<evidence type="ECO:0000256" key="14">
    <source>
        <dbReference type="SAM" id="Phobius"/>
    </source>
</evidence>
<dbReference type="SUPFAM" id="SSF56112">
    <property type="entry name" value="Protein kinase-like (PK-like)"/>
    <property type="match status" value="1"/>
</dbReference>
<evidence type="ECO:0000256" key="2">
    <source>
        <dbReference type="ARBA" id="ARBA00022527"/>
    </source>
</evidence>
<dbReference type="STRING" id="337451.A0A3S3NG53"/>
<dbReference type="CDD" id="cd00054">
    <property type="entry name" value="EGF_CA"/>
    <property type="match status" value="1"/>
</dbReference>
<evidence type="ECO:0000256" key="5">
    <source>
        <dbReference type="ARBA" id="ARBA00022729"/>
    </source>
</evidence>
<evidence type="ECO:0000256" key="8">
    <source>
        <dbReference type="ARBA" id="ARBA00022840"/>
    </source>
</evidence>
<evidence type="ECO:0000256" key="3">
    <source>
        <dbReference type="ARBA" id="ARBA00022679"/>
    </source>
</evidence>
<comment type="subcellular location">
    <subcellularLocation>
        <location evidence="1">Membrane</location>
        <topology evidence="1">Single-pass type I membrane protein</topology>
    </subcellularLocation>
</comment>
<evidence type="ECO:0000256" key="10">
    <source>
        <dbReference type="ARBA" id="ARBA00023136"/>
    </source>
</evidence>
<proteinExistence type="predicted"/>
<evidence type="ECO:0000256" key="11">
    <source>
        <dbReference type="ARBA" id="ARBA00023157"/>
    </source>
</evidence>
<dbReference type="InterPro" id="IPR000719">
    <property type="entry name" value="Prot_kinase_dom"/>
</dbReference>
<dbReference type="InterPro" id="IPR025287">
    <property type="entry name" value="WAK_GUB"/>
</dbReference>
<dbReference type="EMBL" id="QPKB01000003">
    <property type="protein sequence ID" value="RWR78977.1"/>
    <property type="molecule type" value="Genomic_DNA"/>
</dbReference>
<keyword evidence="5 15" id="KW-0732">Signal</keyword>
<comment type="caution">
    <text evidence="17">The sequence shown here is derived from an EMBL/GenBank/DDBJ whole genome shotgun (WGS) entry which is preliminary data.</text>
</comment>
<accession>A0A3S3NG53</accession>
<dbReference type="GO" id="GO:0007166">
    <property type="term" value="P:cell surface receptor signaling pathway"/>
    <property type="evidence" value="ECO:0007669"/>
    <property type="project" value="InterPro"/>
</dbReference>
<dbReference type="Pfam" id="PF07645">
    <property type="entry name" value="EGF_CA"/>
    <property type="match status" value="1"/>
</dbReference>
<keyword evidence="18" id="KW-1185">Reference proteome</keyword>
<keyword evidence="2" id="KW-0723">Serine/threonine-protein kinase</keyword>
<dbReference type="Pfam" id="PF13947">
    <property type="entry name" value="GUB_WAK_bind"/>
    <property type="match status" value="1"/>
</dbReference>
<dbReference type="InterPro" id="IPR001245">
    <property type="entry name" value="Ser-Thr/Tyr_kinase_cat_dom"/>
</dbReference>
<dbReference type="FunFam" id="3.30.200.20:FF:000043">
    <property type="entry name" value="Wall-associated receptor kinase 2"/>
    <property type="match status" value="1"/>
</dbReference>
<feature type="chain" id="PRO_5018662176" evidence="15">
    <location>
        <begin position="19"/>
        <end position="731"/>
    </location>
</feature>
<keyword evidence="11" id="KW-1015">Disulfide bond</keyword>
<evidence type="ECO:0000256" key="7">
    <source>
        <dbReference type="ARBA" id="ARBA00022777"/>
    </source>
</evidence>
<dbReference type="PANTHER" id="PTHR27005:SF283">
    <property type="entry name" value="OS02G0633066 PROTEIN"/>
    <property type="match status" value="1"/>
</dbReference>
<evidence type="ECO:0000256" key="4">
    <source>
        <dbReference type="ARBA" id="ARBA00022692"/>
    </source>
</evidence>
<dbReference type="InterPro" id="IPR008271">
    <property type="entry name" value="Ser/Thr_kinase_AS"/>
</dbReference>
<dbReference type="Proteomes" id="UP000283530">
    <property type="component" value="Unassembled WGS sequence"/>
</dbReference>
<keyword evidence="9 14" id="KW-1133">Transmembrane helix</keyword>
<dbReference type="InterPro" id="IPR049883">
    <property type="entry name" value="NOTCH1_EGF-like"/>
</dbReference>
<dbReference type="FunFam" id="1.10.510.10:FF:000084">
    <property type="entry name" value="Wall-associated receptor kinase 2"/>
    <property type="match status" value="1"/>
</dbReference>
<dbReference type="PROSITE" id="PS50011">
    <property type="entry name" value="PROTEIN_KINASE_DOM"/>
    <property type="match status" value="1"/>
</dbReference>
<dbReference type="GO" id="GO:0030247">
    <property type="term" value="F:polysaccharide binding"/>
    <property type="evidence" value="ECO:0007669"/>
    <property type="project" value="InterPro"/>
</dbReference>
<dbReference type="GO" id="GO:0004674">
    <property type="term" value="F:protein serine/threonine kinase activity"/>
    <property type="evidence" value="ECO:0007669"/>
    <property type="project" value="UniProtKB-KW"/>
</dbReference>
<dbReference type="PROSITE" id="PS00108">
    <property type="entry name" value="PROTEIN_KINASE_ST"/>
    <property type="match status" value="1"/>
</dbReference>
<evidence type="ECO:0000256" key="15">
    <source>
        <dbReference type="SAM" id="SignalP"/>
    </source>
</evidence>
<dbReference type="GO" id="GO:0005524">
    <property type="term" value="F:ATP binding"/>
    <property type="evidence" value="ECO:0007669"/>
    <property type="project" value="UniProtKB-UniRule"/>
</dbReference>
<dbReference type="Gene3D" id="1.10.510.10">
    <property type="entry name" value="Transferase(Phosphotransferase) domain 1"/>
    <property type="match status" value="1"/>
</dbReference>
<dbReference type="OrthoDB" id="4062651at2759"/>
<dbReference type="Gene3D" id="2.10.25.10">
    <property type="entry name" value="Laminin"/>
    <property type="match status" value="1"/>
</dbReference>
<evidence type="ECO:0000313" key="18">
    <source>
        <dbReference type="Proteomes" id="UP000283530"/>
    </source>
</evidence>
<gene>
    <name evidence="17" type="ORF">CKAN_00753200</name>
</gene>
<dbReference type="InterPro" id="IPR018097">
    <property type="entry name" value="EGF_Ca-bd_CS"/>
</dbReference>
<name>A0A3S3NG53_9MAGN</name>
<keyword evidence="12" id="KW-0325">Glycoprotein</keyword>
<keyword evidence="8 13" id="KW-0067">ATP-binding</keyword>
<dbReference type="GO" id="GO:0005509">
    <property type="term" value="F:calcium ion binding"/>
    <property type="evidence" value="ECO:0007669"/>
    <property type="project" value="InterPro"/>
</dbReference>
<evidence type="ECO:0000256" key="12">
    <source>
        <dbReference type="ARBA" id="ARBA00023180"/>
    </source>
</evidence>
<dbReference type="PROSITE" id="PS01187">
    <property type="entry name" value="EGF_CA"/>
    <property type="match status" value="1"/>
</dbReference>
<keyword evidence="7 17" id="KW-0418">Kinase</keyword>
<dbReference type="Gene3D" id="3.30.200.20">
    <property type="entry name" value="Phosphorylase Kinase, domain 1"/>
    <property type="match status" value="1"/>
</dbReference>
<evidence type="ECO:0000256" key="1">
    <source>
        <dbReference type="ARBA" id="ARBA00004479"/>
    </source>
</evidence>
<dbReference type="GO" id="GO:0005886">
    <property type="term" value="C:plasma membrane"/>
    <property type="evidence" value="ECO:0007669"/>
    <property type="project" value="TreeGrafter"/>
</dbReference>
<dbReference type="CDD" id="cd14066">
    <property type="entry name" value="STKc_IRAK"/>
    <property type="match status" value="1"/>
</dbReference>
<evidence type="ECO:0000256" key="6">
    <source>
        <dbReference type="ARBA" id="ARBA00022741"/>
    </source>
</evidence>
<dbReference type="InterPro" id="IPR011009">
    <property type="entry name" value="Kinase-like_dom_sf"/>
</dbReference>
<evidence type="ECO:0000256" key="9">
    <source>
        <dbReference type="ARBA" id="ARBA00022989"/>
    </source>
</evidence>
<keyword evidence="6 13" id="KW-0547">Nucleotide-binding</keyword>
<keyword evidence="3" id="KW-0808">Transferase</keyword>
<organism evidence="17 18">
    <name type="scientific">Cinnamomum micranthum f. kanehirae</name>
    <dbReference type="NCBI Taxonomy" id="337451"/>
    <lineage>
        <taxon>Eukaryota</taxon>
        <taxon>Viridiplantae</taxon>
        <taxon>Streptophyta</taxon>
        <taxon>Embryophyta</taxon>
        <taxon>Tracheophyta</taxon>
        <taxon>Spermatophyta</taxon>
        <taxon>Magnoliopsida</taxon>
        <taxon>Magnoliidae</taxon>
        <taxon>Laurales</taxon>
        <taxon>Lauraceae</taxon>
        <taxon>Cinnamomum</taxon>
    </lineage>
</organism>
<evidence type="ECO:0000259" key="16">
    <source>
        <dbReference type="PROSITE" id="PS50011"/>
    </source>
</evidence>
<keyword evidence="4 14" id="KW-0812">Transmembrane</keyword>
<dbReference type="PANTHER" id="PTHR27005">
    <property type="entry name" value="WALL-ASSOCIATED RECEPTOR KINASE-LIKE 21"/>
    <property type="match status" value="1"/>
</dbReference>
<dbReference type="SMART" id="SM00220">
    <property type="entry name" value="S_TKc"/>
    <property type="match status" value="1"/>
</dbReference>
<dbReference type="Pfam" id="PF07714">
    <property type="entry name" value="PK_Tyr_Ser-Thr"/>
    <property type="match status" value="1"/>
</dbReference>
<sequence>MGSLQMLFGLLLLIAASAFDTTSKPGCPDRCGNVSIPYPFGIKEGCSRKGFDLVCNDTYTPPKLFWAGVFEILKITLEGQANVHTYVASDCYNETGSTESNHPFMSLGIHGPFTFSNTGNKFTAIGCDTQAYITASYGSNFTTGCMSFCGGNVSVIDGLCTGIGCCQTSIPQGAWGFRIIVNSSHNHSGLLDFNPCSHAFLIADDQFKFSKSDLSARSKYNRDPAGNYKEVPVVLDWAIWNETCEQAKKNWTAYACKGFSTCYDSTNGPGYRCNCSNGYEGNPYLELEGGCKDINECERVPNPCKAAEKCENRAGDFSCVAPAPPPPPPHKQLIVPILGTVSSLLFVFIVGSWLYWGLKKRKLLQLKEKFFRQNGGLLLQQQITSHRVGATIKLFSAEELERATNNYHETRIIGRGGNGTVYKGILPDHTIVAIKKSKIVDETQIEQFINEVIILSQIIHRNVVKLLGCCLETQVPLLVYEFISNGTLSDHIHDEAHSSSLSLENRLRIASETAGALSYLHFATSIPIFHRDVKSANILLDENLTAKVADFGASRLVPLDQTQITTLVQGTLGYLDPEYFHTGQLTEKSDVYSFGVVLVELLTGEKPICMNRSQEERSLSMYFVTSLKEHRLFQVLENRIVDEGDVDQLVAVAELAKRCLKVKGEERPSMKEVAMELEGLRRAVEHPWVQQNLEETQTLLGETSECYNENGSVIGQDSLTNHTMSALEIGR</sequence>